<dbReference type="PANTHER" id="PTHR28626">
    <property type="entry name" value="SRR1-LIKE PROTEIN"/>
    <property type="match status" value="1"/>
</dbReference>
<dbReference type="Pfam" id="PF07985">
    <property type="entry name" value="SRR1"/>
    <property type="match status" value="1"/>
</dbReference>
<accession>A0AAD2FTA7</accession>
<sequence length="273" mass="31043">MASTDEWTTVTKSSRRCMRNRKREYRSSHSKAAERQQFDQDNLSLDDIAGSLQSCLHEVRISGFFQAFRDSLSSTIASSKEPIVEIVCYGVGNFGASKGCAPMFQLAFTIAVREILSPAASMYFYDPCMTQQESIVLERNSIQVIAKNERGRRRVQHKTLFLMPHCPLTLYSNLIRTNWDQLNDVIIFGNLLSAYTSRLGEVKSCVKLLKQVEPLWDESMLPISKQDLSDRSGQFEQAFNDSSLTHFQTTRFQDIFQQPPPSLDEKDDGGETI</sequence>
<evidence type="ECO:0000313" key="4">
    <source>
        <dbReference type="Proteomes" id="UP001295423"/>
    </source>
</evidence>
<proteinExistence type="inferred from homology"/>
<protein>
    <recommendedName>
        <fullName evidence="2">SRR1-like domain-containing protein</fullName>
    </recommendedName>
</protein>
<reference evidence="3" key="1">
    <citation type="submission" date="2023-08" db="EMBL/GenBank/DDBJ databases">
        <authorList>
            <person name="Audoor S."/>
            <person name="Bilcke G."/>
        </authorList>
    </citation>
    <scope>NUCLEOTIDE SEQUENCE</scope>
</reference>
<dbReference type="GO" id="GO:0005634">
    <property type="term" value="C:nucleus"/>
    <property type="evidence" value="ECO:0007669"/>
    <property type="project" value="TreeGrafter"/>
</dbReference>
<dbReference type="Proteomes" id="UP001295423">
    <property type="component" value="Unassembled WGS sequence"/>
</dbReference>
<gene>
    <name evidence="3" type="ORF">CYCCA115_LOCUS13587</name>
</gene>
<keyword evidence="4" id="KW-1185">Reference proteome</keyword>
<dbReference type="PANTHER" id="PTHR28626:SF3">
    <property type="entry name" value="SRR1-LIKE PROTEIN"/>
    <property type="match status" value="1"/>
</dbReference>
<organism evidence="3 4">
    <name type="scientific">Cylindrotheca closterium</name>
    <dbReference type="NCBI Taxonomy" id="2856"/>
    <lineage>
        <taxon>Eukaryota</taxon>
        <taxon>Sar</taxon>
        <taxon>Stramenopiles</taxon>
        <taxon>Ochrophyta</taxon>
        <taxon>Bacillariophyta</taxon>
        <taxon>Bacillariophyceae</taxon>
        <taxon>Bacillariophycidae</taxon>
        <taxon>Bacillariales</taxon>
        <taxon>Bacillariaceae</taxon>
        <taxon>Cylindrotheca</taxon>
    </lineage>
</organism>
<dbReference type="GO" id="GO:0005737">
    <property type="term" value="C:cytoplasm"/>
    <property type="evidence" value="ECO:0007669"/>
    <property type="project" value="TreeGrafter"/>
</dbReference>
<dbReference type="InterPro" id="IPR012942">
    <property type="entry name" value="SRR1-like"/>
</dbReference>
<evidence type="ECO:0000313" key="3">
    <source>
        <dbReference type="EMBL" id="CAJ1952506.1"/>
    </source>
</evidence>
<name>A0AAD2FTA7_9STRA</name>
<comment type="similarity">
    <text evidence="1">Belongs to the SRR1 family.</text>
</comment>
<dbReference type="AlphaFoldDB" id="A0AAD2FTA7"/>
<feature type="domain" description="SRR1-like" evidence="2">
    <location>
        <begin position="75"/>
        <end position="244"/>
    </location>
</feature>
<dbReference type="EMBL" id="CAKOGP040001803">
    <property type="protein sequence ID" value="CAJ1952506.1"/>
    <property type="molecule type" value="Genomic_DNA"/>
</dbReference>
<dbReference type="InterPro" id="IPR040044">
    <property type="entry name" value="SRR1L"/>
</dbReference>
<evidence type="ECO:0000256" key="1">
    <source>
        <dbReference type="ARBA" id="ARBA00009856"/>
    </source>
</evidence>
<evidence type="ECO:0000259" key="2">
    <source>
        <dbReference type="Pfam" id="PF07985"/>
    </source>
</evidence>
<comment type="caution">
    <text evidence="3">The sequence shown here is derived from an EMBL/GenBank/DDBJ whole genome shotgun (WGS) entry which is preliminary data.</text>
</comment>